<dbReference type="NCBIfam" id="NF002490">
    <property type="entry name" value="PRK01777.1"/>
    <property type="match status" value="1"/>
</dbReference>
<name>A0A918NB28_9GAMM</name>
<dbReference type="InterPro" id="IPR016155">
    <property type="entry name" value="Mopterin_synth/thiamin_S_b"/>
</dbReference>
<reference evidence="3" key="2">
    <citation type="submission" date="2020-09" db="EMBL/GenBank/DDBJ databases">
        <authorList>
            <person name="Sun Q."/>
            <person name="Kim S."/>
        </authorList>
    </citation>
    <scope>NUCLEOTIDE SEQUENCE</scope>
    <source>
        <strain evidence="3">KCTC 22169</strain>
    </source>
</reference>
<dbReference type="AlphaFoldDB" id="A0A918NB28"/>
<reference evidence="3" key="1">
    <citation type="journal article" date="2014" name="Int. J. Syst. Evol. Microbiol.">
        <title>Complete genome sequence of Corynebacterium casei LMG S-19264T (=DSM 44701T), isolated from a smear-ripened cheese.</title>
        <authorList>
            <consortium name="US DOE Joint Genome Institute (JGI-PGF)"/>
            <person name="Walter F."/>
            <person name="Albersmeier A."/>
            <person name="Kalinowski J."/>
            <person name="Ruckert C."/>
        </authorList>
    </citation>
    <scope>NUCLEOTIDE SEQUENCE</scope>
    <source>
        <strain evidence="3">KCTC 22169</strain>
    </source>
</reference>
<protein>
    <recommendedName>
        <fullName evidence="2">UPF0125 protein GCM10007392_23690</fullName>
    </recommendedName>
</protein>
<dbReference type="RefSeq" id="WP_229805332.1">
    <property type="nucleotide sequence ID" value="NZ_BMXR01000005.1"/>
</dbReference>
<comment type="similarity">
    <text evidence="1 2">Belongs to the UPF0125 (RnfH) family.</text>
</comment>
<dbReference type="PANTHER" id="PTHR37483:SF1">
    <property type="entry name" value="UPF0125 PROTEIN RATB"/>
    <property type="match status" value="1"/>
</dbReference>
<sequence length="100" mass="11210">MEMMKVEVAYATPEKQVIVEVDVPEGTTLVEAVRQSGIEREFPGLEPDSLPMGIFGRKVPKPDQEQLHPGDRVELYRPLLIDPKQARQNRAAKAKQAKST</sequence>
<comment type="caution">
    <text evidence="3">The sequence shown here is derived from an EMBL/GenBank/DDBJ whole genome shotgun (WGS) entry which is preliminary data.</text>
</comment>
<proteinExistence type="inferred from homology"/>
<dbReference type="SUPFAM" id="SSF54285">
    <property type="entry name" value="MoaD/ThiS"/>
    <property type="match status" value="1"/>
</dbReference>
<keyword evidence="4" id="KW-1185">Reference proteome</keyword>
<accession>A0A918NB28</accession>
<dbReference type="InterPro" id="IPR005346">
    <property type="entry name" value="RnfH"/>
</dbReference>
<gene>
    <name evidence="3" type="ORF">GCM10007392_23690</name>
</gene>
<dbReference type="EMBL" id="BMXR01000005">
    <property type="protein sequence ID" value="GGX55288.1"/>
    <property type="molecule type" value="Genomic_DNA"/>
</dbReference>
<evidence type="ECO:0000256" key="1">
    <source>
        <dbReference type="ARBA" id="ARBA00010645"/>
    </source>
</evidence>
<dbReference type="Gene3D" id="3.10.20.280">
    <property type="entry name" value="RnfH-like"/>
    <property type="match status" value="1"/>
</dbReference>
<evidence type="ECO:0000313" key="4">
    <source>
        <dbReference type="Proteomes" id="UP000626148"/>
    </source>
</evidence>
<dbReference type="HAMAP" id="MF_00460">
    <property type="entry name" value="UPF0125_RnfH"/>
    <property type="match status" value="1"/>
</dbReference>
<evidence type="ECO:0000256" key="2">
    <source>
        <dbReference type="HAMAP-Rule" id="MF_00460"/>
    </source>
</evidence>
<dbReference type="PANTHER" id="PTHR37483">
    <property type="entry name" value="UPF0125 PROTEIN RATB"/>
    <property type="match status" value="1"/>
</dbReference>
<dbReference type="Proteomes" id="UP000626148">
    <property type="component" value="Unassembled WGS sequence"/>
</dbReference>
<dbReference type="Pfam" id="PF03658">
    <property type="entry name" value="Ub-RnfH"/>
    <property type="match status" value="1"/>
</dbReference>
<dbReference type="InterPro" id="IPR037021">
    <property type="entry name" value="RnfH_sf"/>
</dbReference>
<evidence type="ECO:0000313" key="3">
    <source>
        <dbReference type="EMBL" id="GGX55288.1"/>
    </source>
</evidence>
<organism evidence="3 4">
    <name type="scientific">Saccharospirillum salsuginis</name>
    <dbReference type="NCBI Taxonomy" id="418750"/>
    <lineage>
        <taxon>Bacteria</taxon>
        <taxon>Pseudomonadati</taxon>
        <taxon>Pseudomonadota</taxon>
        <taxon>Gammaproteobacteria</taxon>
        <taxon>Oceanospirillales</taxon>
        <taxon>Saccharospirillaceae</taxon>
        <taxon>Saccharospirillum</taxon>
    </lineage>
</organism>